<dbReference type="EMBL" id="CP030941">
    <property type="protein sequence ID" value="UUP19278.1"/>
    <property type="molecule type" value="Genomic_DNA"/>
</dbReference>
<evidence type="ECO:0000256" key="2">
    <source>
        <dbReference type="ARBA" id="ARBA00023125"/>
    </source>
</evidence>
<sequence length="203" mass="22338">MVERGRPRAFDRDEALHRAMRLFWTRGYDGTSVSDLAEAMGINKPSLYAAFQCKEKLFYDAVALYEREEGGKFLEALQAGPTAREAVGEALRTNARIFTDQQKPGGCMIVVSALATGPDHDAVSGFLARNRREAEAAYRARIERGMAEGDVPPQVDAARVAAFYTAVQNGMSIQARDGVSEQSLLEIVDSAMAAWDHVIIRRP</sequence>
<reference evidence="6 7" key="1">
    <citation type="submission" date="2018-07" db="EMBL/GenBank/DDBJ databases">
        <title>Genome sequence of Nitratireductor thuwali#1536.</title>
        <authorList>
            <person name="Michoud G."/>
            <person name="Merlino G."/>
            <person name="Sefrji F.O."/>
            <person name="Daffonchio D."/>
        </authorList>
    </citation>
    <scope>NUCLEOTIDE SEQUENCE [LARGE SCALE GENOMIC DNA]</scope>
    <source>
        <strain evidence="7">Nit1536</strain>
    </source>
</reference>
<dbReference type="SUPFAM" id="SSF46689">
    <property type="entry name" value="Homeodomain-like"/>
    <property type="match status" value="1"/>
</dbReference>
<dbReference type="Gene3D" id="1.10.10.60">
    <property type="entry name" value="Homeodomain-like"/>
    <property type="match status" value="1"/>
</dbReference>
<evidence type="ECO:0000256" key="1">
    <source>
        <dbReference type="ARBA" id="ARBA00023015"/>
    </source>
</evidence>
<feature type="DNA-binding region" description="H-T-H motif" evidence="4">
    <location>
        <begin position="32"/>
        <end position="51"/>
    </location>
</feature>
<dbReference type="InterPro" id="IPR036271">
    <property type="entry name" value="Tet_transcr_reg_TetR-rel_C_sf"/>
</dbReference>
<dbReference type="PANTHER" id="PTHR47506:SF1">
    <property type="entry name" value="HTH-TYPE TRANSCRIPTIONAL REGULATOR YJDC"/>
    <property type="match status" value="1"/>
</dbReference>
<organism evidence="6 7">
    <name type="scientific">Nitratireductor thuwali</name>
    <dbReference type="NCBI Taxonomy" id="2267699"/>
    <lineage>
        <taxon>Bacteria</taxon>
        <taxon>Pseudomonadati</taxon>
        <taxon>Pseudomonadota</taxon>
        <taxon>Alphaproteobacteria</taxon>
        <taxon>Hyphomicrobiales</taxon>
        <taxon>Phyllobacteriaceae</taxon>
        <taxon>Nitratireductor</taxon>
    </lineage>
</organism>
<dbReference type="Pfam" id="PF00440">
    <property type="entry name" value="TetR_N"/>
    <property type="match status" value="1"/>
</dbReference>
<dbReference type="InterPro" id="IPR001647">
    <property type="entry name" value="HTH_TetR"/>
</dbReference>
<dbReference type="Proteomes" id="UP001342418">
    <property type="component" value="Chromosome"/>
</dbReference>
<evidence type="ECO:0000313" key="6">
    <source>
        <dbReference type="EMBL" id="UUP19278.1"/>
    </source>
</evidence>
<accession>A0ABY5MPB1</accession>
<name>A0ABY5MPB1_9HYPH</name>
<evidence type="ECO:0000259" key="5">
    <source>
        <dbReference type="PROSITE" id="PS50977"/>
    </source>
</evidence>
<keyword evidence="7" id="KW-1185">Reference proteome</keyword>
<evidence type="ECO:0000256" key="3">
    <source>
        <dbReference type="ARBA" id="ARBA00023163"/>
    </source>
</evidence>
<dbReference type="Pfam" id="PF16925">
    <property type="entry name" value="TetR_C_13"/>
    <property type="match status" value="1"/>
</dbReference>
<feature type="domain" description="HTH tetR-type" evidence="5">
    <location>
        <begin position="9"/>
        <end position="69"/>
    </location>
</feature>
<dbReference type="RefSeq" id="WP_338531449.1">
    <property type="nucleotide sequence ID" value="NZ_CP030941.1"/>
</dbReference>
<evidence type="ECO:0000256" key="4">
    <source>
        <dbReference type="PROSITE-ProRule" id="PRU00335"/>
    </source>
</evidence>
<dbReference type="InterPro" id="IPR011075">
    <property type="entry name" value="TetR_C"/>
</dbReference>
<keyword evidence="1" id="KW-0805">Transcription regulation</keyword>
<dbReference type="PROSITE" id="PS50977">
    <property type="entry name" value="HTH_TETR_2"/>
    <property type="match status" value="1"/>
</dbReference>
<dbReference type="SUPFAM" id="SSF48498">
    <property type="entry name" value="Tetracyclin repressor-like, C-terminal domain"/>
    <property type="match status" value="1"/>
</dbReference>
<gene>
    <name evidence="6" type="primary">comR_2</name>
    <name evidence="6" type="ORF">NTH_03774</name>
</gene>
<evidence type="ECO:0000313" key="7">
    <source>
        <dbReference type="Proteomes" id="UP001342418"/>
    </source>
</evidence>
<dbReference type="PANTHER" id="PTHR47506">
    <property type="entry name" value="TRANSCRIPTIONAL REGULATORY PROTEIN"/>
    <property type="match status" value="1"/>
</dbReference>
<dbReference type="PRINTS" id="PR00455">
    <property type="entry name" value="HTHTETR"/>
</dbReference>
<dbReference type="Gene3D" id="1.10.357.10">
    <property type="entry name" value="Tetracycline Repressor, domain 2"/>
    <property type="match status" value="1"/>
</dbReference>
<keyword evidence="3" id="KW-0804">Transcription</keyword>
<proteinExistence type="predicted"/>
<protein>
    <submittedName>
        <fullName evidence="6">HTH-type transcriptional repressor ComR</fullName>
    </submittedName>
</protein>
<dbReference type="InterPro" id="IPR009057">
    <property type="entry name" value="Homeodomain-like_sf"/>
</dbReference>
<keyword evidence="2 4" id="KW-0238">DNA-binding</keyword>